<proteinExistence type="predicted"/>
<keyword evidence="1" id="KW-0479">Metal-binding</keyword>
<dbReference type="GO" id="GO:0008270">
    <property type="term" value="F:zinc ion binding"/>
    <property type="evidence" value="ECO:0007669"/>
    <property type="project" value="UniProtKB-KW"/>
</dbReference>
<keyword evidence="3" id="KW-0862">Zinc</keyword>
<evidence type="ECO:0000313" key="6">
    <source>
        <dbReference type="Proteomes" id="UP000222564"/>
    </source>
</evidence>
<dbReference type="EMBL" id="AWQQ01000037">
    <property type="protein sequence ID" value="PHJ39070.1"/>
    <property type="molecule type" value="Genomic_DNA"/>
</dbReference>
<comment type="caution">
    <text evidence="5">The sequence shown here is derived from an EMBL/GenBank/DDBJ whole genome shotgun (WGS) entry which is preliminary data.</text>
</comment>
<dbReference type="InterPro" id="IPR000962">
    <property type="entry name" value="Znf_DskA_TraR"/>
</dbReference>
<sequence length="73" mass="8194">MKGKNRSKAEFLCQSCGRPVPEAKVRYKSGQVLCLDCFEYLDIVELCLESLQSKANEQGADLPTVSPTEQKER</sequence>
<protein>
    <recommendedName>
        <fullName evidence="4">Zinc finger DksA/TraR C4-type domain-containing protein</fullName>
    </recommendedName>
</protein>
<dbReference type="Proteomes" id="UP000222564">
    <property type="component" value="Unassembled WGS sequence"/>
</dbReference>
<name>A0A2C6LKG4_9FIRM</name>
<accession>A0A2C6LKG4</accession>
<evidence type="ECO:0000256" key="1">
    <source>
        <dbReference type="ARBA" id="ARBA00022723"/>
    </source>
</evidence>
<keyword evidence="6" id="KW-1185">Reference proteome</keyword>
<evidence type="ECO:0000313" key="5">
    <source>
        <dbReference type="EMBL" id="PHJ39070.1"/>
    </source>
</evidence>
<dbReference type="Pfam" id="PF01258">
    <property type="entry name" value="zf-dskA_traR"/>
    <property type="match status" value="1"/>
</dbReference>
<keyword evidence="2" id="KW-0863">Zinc-finger</keyword>
<gene>
    <name evidence="5" type="ORF">P378_05590</name>
</gene>
<evidence type="ECO:0000256" key="2">
    <source>
        <dbReference type="ARBA" id="ARBA00022771"/>
    </source>
</evidence>
<feature type="domain" description="Zinc finger DksA/TraR C4-type" evidence="4">
    <location>
        <begin position="13"/>
        <end position="40"/>
    </location>
</feature>
<dbReference type="AlphaFoldDB" id="A0A2C6LKG4"/>
<evidence type="ECO:0000256" key="3">
    <source>
        <dbReference type="ARBA" id="ARBA00022833"/>
    </source>
</evidence>
<dbReference type="RefSeq" id="WP_180260992.1">
    <property type="nucleotide sequence ID" value="NZ_AWQQ01000037.1"/>
</dbReference>
<organism evidence="5 6">
    <name type="scientific">Desulforamulus profundi</name>
    <dbReference type="NCBI Taxonomy" id="1383067"/>
    <lineage>
        <taxon>Bacteria</taxon>
        <taxon>Bacillati</taxon>
        <taxon>Bacillota</taxon>
        <taxon>Clostridia</taxon>
        <taxon>Eubacteriales</taxon>
        <taxon>Peptococcaceae</taxon>
        <taxon>Desulforamulus</taxon>
    </lineage>
</organism>
<evidence type="ECO:0000259" key="4">
    <source>
        <dbReference type="Pfam" id="PF01258"/>
    </source>
</evidence>
<reference evidence="5 6" key="1">
    <citation type="submission" date="2013-09" db="EMBL/GenBank/DDBJ databases">
        <title>Biodegradation of hydrocarbons in the deep terrestrial subsurface : characterization of a microbial consortium composed of two Desulfotomaculum species originating from a deep geological formation.</title>
        <authorList>
            <person name="Aullo T."/>
            <person name="Berlendis S."/>
            <person name="Lascourreges J.-F."/>
            <person name="Dessort D."/>
            <person name="Saint-Laurent S."/>
            <person name="Schraauwers B."/>
            <person name="Mas J."/>
            <person name="Magot M."/>
            <person name="Ranchou-Peyruse A."/>
        </authorList>
    </citation>
    <scope>NUCLEOTIDE SEQUENCE [LARGE SCALE GENOMIC DNA]</scope>
    <source>
        <strain evidence="5 6">Bs107</strain>
    </source>
</reference>